<keyword evidence="1" id="KW-0472">Membrane</keyword>
<name>A0A8J3MBC0_9RHOB</name>
<reference evidence="2" key="2">
    <citation type="submission" date="2020-09" db="EMBL/GenBank/DDBJ databases">
        <authorList>
            <person name="Sun Q."/>
            <person name="Kim S."/>
        </authorList>
    </citation>
    <scope>NUCLEOTIDE SEQUENCE</scope>
    <source>
        <strain evidence="2">KCTC 42650</strain>
    </source>
</reference>
<keyword evidence="1" id="KW-0812">Transmembrane</keyword>
<dbReference type="Proteomes" id="UP000626220">
    <property type="component" value="Unassembled WGS sequence"/>
</dbReference>
<gene>
    <name evidence="2" type="ORF">GCM10017056_52430</name>
</gene>
<sequence length="159" mass="17418">MPLQRTEWRFGIQVTAVCWWEPGILNPHPREFERFLYASVGEDRNGYVVTVLSTLARLGLDPWKETAELVALGHEAARARLGTLLAGFRDVPALASDHGRVAQDLSHLLPEARMSATLKRAALTVADRRSDTSGAVWAVLAIMLLLFQTLLFGGAGPGE</sequence>
<accession>A0A8J3MBC0</accession>
<evidence type="ECO:0000256" key="1">
    <source>
        <dbReference type="SAM" id="Phobius"/>
    </source>
</evidence>
<dbReference type="AlphaFoldDB" id="A0A8J3MBC0"/>
<dbReference type="RefSeq" id="WP_189683092.1">
    <property type="nucleotide sequence ID" value="NZ_BNCJ01000045.1"/>
</dbReference>
<evidence type="ECO:0000313" key="3">
    <source>
        <dbReference type="Proteomes" id="UP000626220"/>
    </source>
</evidence>
<keyword evidence="3" id="KW-1185">Reference proteome</keyword>
<reference evidence="2" key="1">
    <citation type="journal article" date="2014" name="Int. J. Syst. Evol. Microbiol.">
        <title>Complete genome sequence of Corynebacterium casei LMG S-19264T (=DSM 44701T), isolated from a smear-ripened cheese.</title>
        <authorList>
            <consortium name="US DOE Joint Genome Institute (JGI-PGF)"/>
            <person name="Walter F."/>
            <person name="Albersmeier A."/>
            <person name="Kalinowski J."/>
            <person name="Ruckert C."/>
        </authorList>
    </citation>
    <scope>NUCLEOTIDE SEQUENCE</scope>
    <source>
        <strain evidence="2">KCTC 42650</strain>
    </source>
</reference>
<dbReference type="EMBL" id="BNCJ01000045">
    <property type="protein sequence ID" value="GHF75416.1"/>
    <property type="molecule type" value="Genomic_DNA"/>
</dbReference>
<feature type="transmembrane region" description="Helical" evidence="1">
    <location>
        <begin position="135"/>
        <end position="155"/>
    </location>
</feature>
<organism evidence="2 3">
    <name type="scientific">Seohaeicola zhoushanensis</name>
    <dbReference type="NCBI Taxonomy" id="1569283"/>
    <lineage>
        <taxon>Bacteria</taxon>
        <taxon>Pseudomonadati</taxon>
        <taxon>Pseudomonadota</taxon>
        <taxon>Alphaproteobacteria</taxon>
        <taxon>Rhodobacterales</taxon>
        <taxon>Roseobacteraceae</taxon>
        <taxon>Seohaeicola</taxon>
    </lineage>
</organism>
<comment type="caution">
    <text evidence="2">The sequence shown here is derived from an EMBL/GenBank/DDBJ whole genome shotgun (WGS) entry which is preliminary data.</text>
</comment>
<keyword evidence="1" id="KW-1133">Transmembrane helix</keyword>
<protein>
    <submittedName>
        <fullName evidence="2">Uncharacterized protein</fullName>
    </submittedName>
</protein>
<proteinExistence type="predicted"/>
<evidence type="ECO:0000313" key="2">
    <source>
        <dbReference type="EMBL" id="GHF75416.1"/>
    </source>
</evidence>